<protein>
    <submittedName>
        <fullName evidence="3">PEP-CTERM protein-sorting domain-containing protein</fullName>
    </submittedName>
</protein>
<proteinExistence type="predicted"/>
<feature type="domain" description="Ice-binding protein C-terminal" evidence="2">
    <location>
        <begin position="272"/>
        <end position="296"/>
    </location>
</feature>
<dbReference type="EMBL" id="LT670817">
    <property type="protein sequence ID" value="SHH48344.1"/>
    <property type="molecule type" value="Genomic_DNA"/>
</dbReference>
<gene>
    <name evidence="3" type="ORF">SAMN05443248_4949</name>
</gene>
<sequence length="304" mass="30744">MSIKSIMMLSVFSASVALSTQARAGTIDLGEAAFYGAIAGPNTHSMQFSNATYNGNVATDNSATTAGGNYVQFSSGTINGNFSFVGTAQTNLGSGTLNGGKVANDANVASAYNTIASLSSTFAAQSGTSFSGSGALNATSGTLDGTGSYVFTVSASNFLNGGALTITGGATDSVVINVTGNNNVQLKNLLNLTGGITSDNVFINILGIGQQIGGNTNMGVVNGVIVGLNDKFNIDSTTIDGRIIGGDSSDFQLVSHFVLNAPPSPPNQVSGVPEPSTWAMMLLGFAGIGFTAYRRKDKMALHAA</sequence>
<dbReference type="Proteomes" id="UP000189796">
    <property type="component" value="Chromosome I"/>
</dbReference>
<dbReference type="InterPro" id="IPR013424">
    <property type="entry name" value="Ice-binding_C"/>
</dbReference>
<feature type="signal peptide" evidence="1">
    <location>
        <begin position="1"/>
        <end position="24"/>
    </location>
</feature>
<evidence type="ECO:0000313" key="4">
    <source>
        <dbReference type="Proteomes" id="UP000189796"/>
    </source>
</evidence>
<accession>A0A1M5TCB6</accession>
<dbReference type="NCBIfam" id="TIGR02595">
    <property type="entry name" value="PEP_CTERM"/>
    <property type="match status" value="1"/>
</dbReference>
<organism evidence="3 4">
    <name type="scientific">Bradyrhizobium erythrophlei</name>
    <dbReference type="NCBI Taxonomy" id="1437360"/>
    <lineage>
        <taxon>Bacteria</taxon>
        <taxon>Pseudomonadati</taxon>
        <taxon>Pseudomonadota</taxon>
        <taxon>Alphaproteobacteria</taxon>
        <taxon>Hyphomicrobiales</taxon>
        <taxon>Nitrobacteraceae</taxon>
        <taxon>Bradyrhizobium</taxon>
    </lineage>
</organism>
<keyword evidence="1" id="KW-0732">Signal</keyword>
<evidence type="ECO:0000313" key="3">
    <source>
        <dbReference type="EMBL" id="SHH48344.1"/>
    </source>
</evidence>
<evidence type="ECO:0000259" key="2">
    <source>
        <dbReference type="Pfam" id="PF07589"/>
    </source>
</evidence>
<dbReference type="Pfam" id="PF07589">
    <property type="entry name" value="PEP-CTERM"/>
    <property type="match status" value="1"/>
</dbReference>
<dbReference type="AlphaFoldDB" id="A0A1M5TCB6"/>
<evidence type="ECO:0000256" key="1">
    <source>
        <dbReference type="SAM" id="SignalP"/>
    </source>
</evidence>
<name>A0A1M5TCB6_9BRAD</name>
<reference evidence="3 4" key="1">
    <citation type="submission" date="2016-11" db="EMBL/GenBank/DDBJ databases">
        <authorList>
            <person name="Jaros S."/>
            <person name="Januszkiewicz K."/>
            <person name="Wedrychowicz H."/>
        </authorList>
    </citation>
    <scope>NUCLEOTIDE SEQUENCE [LARGE SCALE GENOMIC DNA]</scope>
    <source>
        <strain evidence="3 4">GAS138</strain>
    </source>
</reference>
<feature type="chain" id="PRO_5012838766" evidence="1">
    <location>
        <begin position="25"/>
        <end position="304"/>
    </location>
</feature>
<dbReference type="RefSeq" id="WP_079603668.1">
    <property type="nucleotide sequence ID" value="NZ_LT670817.1"/>
</dbReference>
<dbReference type="OrthoDB" id="8237272at2"/>
<dbReference type="NCBIfam" id="NF035944">
    <property type="entry name" value="PEPxxWA-CTERM"/>
    <property type="match status" value="1"/>
</dbReference>